<protein>
    <submittedName>
        <fullName evidence="2">Uncharacterized protein</fullName>
    </submittedName>
</protein>
<accession>A0A9N7MGM5</accession>
<feature type="compositionally biased region" description="Basic and acidic residues" evidence="1">
    <location>
        <begin position="7"/>
        <end position="26"/>
    </location>
</feature>
<dbReference type="Proteomes" id="UP001153555">
    <property type="component" value="Unassembled WGS sequence"/>
</dbReference>
<comment type="caution">
    <text evidence="2">The sequence shown here is derived from an EMBL/GenBank/DDBJ whole genome shotgun (WGS) entry which is preliminary data.</text>
</comment>
<organism evidence="2 3">
    <name type="scientific">Striga hermonthica</name>
    <name type="common">Purple witchweed</name>
    <name type="synonym">Buchnera hermonthica</name>
    <dbReference type="NCBI Taxonomy" id="68872"/>
    <lineage>
        <taxon>Eukaryota</taxon>
        <taxon>Viridiplantae</taxon>
        <taxon>Streptophyta</taxon>
        <taxon>Embryophyta</taxon>
        <taxon>Tracheophyta</taxon>
        <taxon>Spermatophyta</taxon>
        <taxon>Magnoliopsida</taxon>
        <taxon>eudicotyledons</taxon>
        <taxon>Gunneridae</taxon>
        <taxon>Pentapetalae</taxon>
        <taxon>asterids</taxon>
        <taxon>lamiids</taxon>
        <taxon>Lamiales</taxon>
        <taxon>Orobanchaceae</taxon>
        <taxon>Buchnereae</taxon>
        <taxon>Striga</taxon>
    </lineage>
</organism>
<dbReference type="EMBL" id="CACSLK010006441">
    <property type="protein sequence ID" value="CAA0810560.1"/>
    <property type="molecule type" value="Genomic_DNA"/>
</dbReference>
<evidence type="ECO:0000256" key="1">
    <source>
        <dbReference type="SAM" id="MobiDB-lite"/>
    </source>
</evidence>
<dbReference type="OrthoDB" id="1435276at2759"/>
<evidence type="ECO:0000313" key="3">
    <source>
        <dbReference type="Proteomes" id="UP001153555"/>
    </source>
</evidence>
<gene>
    <name evidence="2" type="ORF">SHERM_12108</name>
</gene>
<evidence type="ECO:0000313" key="2">
    <source>
        <dbReference type="EMBL" id="CAA0810560.1"/>
    </source>
</evidence>
<proteinExistence type="predicted"/>
<name>A0A9N7MGM5_STRHE</name>
<reference evidence="2" key="1">
    <citation type="submission" date="2019-12" db="EMBL/GenBank/DDBJ databases">
        <authorList>
            <person name="Scholes J."/>
        </authorList>
    </citation>
    <scope>NUCLEOTIDE SEQUENCE</scope>
</reference>
<sequence>IEDFNSDDAHSDSSNESNHSQEDCQKGGRGATRLPHLMLQQSGKKKKISFDCNMLPDGPTTEITTEFISCVSLLARSKASILAENWKDGVPDKIKEQIWQTLEV</sequence>
<feature type="region of interest" description="Disordered" evidence="1">
    <location>
        <begin position="1"/>
        <end position="33"/>
    </location>
</feature>
<dbReference type="AlphaFoldDB" id="A0A9N7MGM5"/>
<keyword evidence="3" id="KW-1185">Reference proteome</keyword>
<feature type="non-terminal residue" evidence="2">
    <location>
        <position position="1"/>
    </location>
</feature>